<protein>
    <submittedName>
        <fullName evidence="4">MBL fold metallo-hydrolase</fullName>
    </submittedName>
</protein>
<reference evidence="4 5" key="1">
    <citation type="submission" date="2019-01" db="EMBL/GenBank/DDBJ databases">
        <authorList>
            <person name="Chen W.-M."/>
        </authorList>
    </citation>
    <scope>NUCLEOTIDE SEQUENCE [LARGE SCALE GENOMIC DNA]</scope>
    <source>
        <strain evidence="4 5">FSY-15</strain>
    </source>
</reference>
<dbReference type="GO" id="GO:0016787">
    <property type="term" value="F:hydrolase activity"/>
    <property type="evidence" value="ECO:0007669"/>
    <property type="project" value="UniProtKB-KW"/>
</dbReference>
<dbReference type="AlphaFoldDB" id="A0A437PWZ2"/>
<dbReference type="InterPro" id="IPR050698">
    <property type="entry name" value="MBL"/>
</dbReference>
<feature type="domain" description="Metallo-beta-lactamase" evidence="2">
    <location>
        <begin position="13"/>
        <end position="258"/>
    </location>
</feature>
<dbReference type="OrthoDB" id="9803916at2"/>
<dbReference type="InterPro" id="IPR022712">
    <property type="entry name" value="Beta_Casp"/>
</dbReference>
<dbReference type="CDD" id="cd16295">
    <property type="entry name" value="TTHA0252-CPSF-like_MBL-fold"/>
    <property type="match status" value="1"/>
</dbReference>
<proteinExistence type="predicted"/>
<keyword evidence="5" id="KW-1185">Reference proteome</keyword>
<dbReference type="RefSeq" id="WP_127802323.1">
    <property type="nucleotide sequence ID" value="NZ_SACY01000001.1"/>
</dbReference>
<evidence type="ECO:0000313" key="5">
    <source>
        <dbReference type="Proteomes" id="UP000282832"/>
    </source>
</evidence>
<dbReference type="Pfam" id="PF16661">
    <property type="entry name" value="Lactamase_B_6"/>
    <property type="match status" value="1"/>
</dbReference>
<keyword evidence="1 4" id="KW-0378">Hydrolase</keyword>
<evidence type="ECO:0000259" key="3">
    <source>
        <dbReference type="SMART" id="SM01027"/>
    </source>
</evidence>
<evidence type="ECO:0000259" key="2">
    <source>
        <dbReference type="SMART" id="SM00849"/>
    </source>
</evidence>
<sequence>MKLHFLGAARQVTGSMFMLELEDYKILIDCGTDMERTIDYSQPAEPSKTFFPFDASLINLLILTHAHIDHSGNIPMLYREGFEGQILCTSPTADLTEILLYDSASLNLRKLKAAQGDSRKKQKKMDNLLKKGDLYLNKDVDDAIKNFVCIQFNRKFQIIDNVWITFYPAGHLLGAAHVVLEVLEEGVTKKIGFSGDIGRKDYPLHVDPVAIPEVDYLICETTYGNRVHEDIESPIESLGRIIRETCVDKPGRLIIPAFSVGRTQAVLFTLNQLIEEHNLPSIRVFTDSPLGRSSTKIYSKYLSYLNPEAKDFAKENDSLFDFDNLVFLQTEKESEAIKNYREPCIIISSSGMISGGRVEQHIANNIENSYCTILLIGFAAEGTLGRELLGGMKTLQIKTKEYRVNAQIRKIDVFSGHADQKGLIEFVRHQNPKKLKNIFLSHGEEQSMLDFKHKLEEFGFNQVILPEKNQTFDL</sequence>
<accession>A0A437PWZ2</accession>
<dbReference type="SUPFAM" id="SSF56281">
    <property type="entry name" value="Metallo-hydrolase/oxidoreductase"/>
    <property type="match status" value="1"/>
</dbReference>
<dbReference type="Pfam" id="PF10996">
    <property type="entry name" value="Beta-Casp"/>
    <property type="match status" value="1"/>
</dbReference>
<dbReference type="Gene3D" id="3.60.15.10">
    <property type="entry name" value="Ribonuclease Z/Hydroxyacylglutathione hydrolase-like"/>
    <property type="match status" value="1"/>
</dbReference>
<dbReference type="SMART" id="SM01027">
    <property type="entry name" value="Beta-Casp"/>
    <property type="match status" value="1"/>
</dbReference>
<dbReference type="GO" id="GO:0004521">
    <property type="term" value="F:RNA endonuclease activity"/>
    <property type="evidence" value="ECO:0007669"/>
    <property type="project" value="TreeGrafter"/>
</dbReference>
<organism evidence="4 5">
    <name type="scientific">Sandaracinomonas limnophila</name>
    <dbReference type="NCBI Taxonomy" id="1862386"/>
    <lineage>
        <taxon>Bacteria</taxon>
        <taxon>Pseudomonadati</taxon>
        <taxon>Bacteroidota</taxon>
        <taxon>Cytophagia</taxon>
        <taxon>Cytophagales</taxon>
        <taxon>Flectobacillaceae</taxon>
        <taxon>Sandaracinomonas</taxon>
    </lineage>
</organism>
<gene>
    <name evidence="4" type="ORF">EOJ36_01885</name>
</gene>
<dbReference type="InterPro" id="IPR001279">
    <property type="entry name" value="Metallo-B-lactamas"/>
</dbReference>
<evidence type="ECO:0000256" key="1">
    <source>
        <dbReference type="ARBA" id="ARBA00022801"/>
    </source>
</evidence>
<dbReference type="Proteomes" id="UP000282832">
    <property type="component" value="Unassembled WGS sequence"/>
</dbReference>
<dbReference type="Pfam" id="PF07521">
    <property type="entry name" value="RMMBL"/>
    <property type="match status" value="1"/>
</dbReference>
<dbReference type="EMBL" id="SACY01000001">
    <property type="protein sequence ID" value="RVU26771.1"/>
    <property type="molecule type" value="Genomic_DNA"/>
</dbReference>
<dbReference type="InterPro" id="IPR011108">
    <property type="entry name" value="RMMBL"/>
</dbReference>
<dbReference type="InterPro" id="IPR036866">
    <property type="entry name" value="RibonucZ/Hydroxyglut_hydro"/>
</dbReference>
<dbReference type="SMART" id="SM00849">
    <property type="entry name" value="Lactamase_B"/>
    <property type="match status" value="1"/>
</dbReference>
<dbReference type="PANTHER" id="PTHR11203:SF37">
    <property type="entry name" value="INTEGRATOR COMPLEX SUBUNIT 11"/>
    <property type="match status" value="1"/>
</dbReference>
<dbReference type="Gene3D" id="3.40.50.10890">
    <property type="match status" value="1"/>
</dbReference>
<dbReference type="PANTHER" id="PTHR11203">
    <property type="entry name" value="CLEAVAGE AND POLYADENYLATION SPECIFICITY FACTOR FAMILY MEMBER"/>
    <property type="match status" value="1"/>
</dbReference>
<comment type="caution">
    <text evidence="4">The sequence shown here is derived from an EMBL/GenBank/DDBJ whole genome shotgun (WGS) entry which is preliminary data.</text>
</comment>
<feature type="domain" description="Beta-Casp" evidence="3">
    <location>
        <begin position="263"/>
        <end position="388"/>
    </location>
</feature>
<evidence type="ECO:0000313" key="4">
    <source>
        <dbReference type="EMBL" id="RVU26771.1"/>
    </source>
</evidence>
<name>A0A437PWZ2_9BACT</name>